<sequence length="252" mass="28379">MSRECGEEVKTGQCYGADTEDYIPNKHVAFEDSRLTGDKHRVQIVYFRGSAVSDSMLRYGSCQGPRGAVESAKCASEREDAVKNADHIPSATPSVKCRVLEYVEYAYLFHAISPLNLAQPHLRGFDPKLRRSPRSCGKMLIAQINAQPLPNRLCRNRWVSTGSAMVMEMRRERWGVCKKRGVGWWGICAVLNSCKASTACGAPNGAKEKSHWIERKGSRNGDVEEWYMCARFQVQVRRCYLPEGQLQNWGSP</sequence>
<gene>
    <name evidence="1" type="ORF">BDV95DRAFT_588989</name>
</gene>
<organism evidence="1 2">
    <name type="scientific">Massariosphaeria phaeospora</name>
    <dbReference type="NCBI Taxonomy" id="100035"/>
    <lineage>
        <taxon>Eukaryota</taxon>
        <taxon>Fungi</taxon>
        <taxon>Dikarya</taxon>
        <taxon>Ascomycota</taxon>
        <taxon>Pezizomycotina</taxon>
        <taxon>Dothideomycetes</taxon>
        <taxon>Pleosporomycetidae</taxon>
        <taxon>Pleosporales</taxon>
        <taxon>Pleosporales incertae sedis</taxon>
        <taxon>Massariosphaeria</taxon>
    </lineage>
</organism>
<keyword evidence="2" id="KW-1185">Reference proteome</keyword>
<name>A0A7C8MIZ1_9PLEO</name>
<dbReference type="EMBL" id="JAADJZ010000001">
    <property type="protein sequence ID" value="KAF2878001.1"/>
    <property type="molecule type" value="Genomic_DNA"/>
</dbReference>
<dbReference type="AlphaFoldDB" id="A0A7C8MIZ1"/>
<protein>
    <submittedName>
        <fullName evidence="1">Uncharacterized protein</fullName>
    </submittedName>
</protein>
<proteinExistence type="predicted"/>
<dbReference type="Proteomes" id="UP000481861">
    <property type="component" value="Unassembled WGS sequence"/>
</dbReference>
<accession>A0A7C8MIZ1</accession>
<reference evidence="1 2" key="1">
    <citation type="submission" date="2020-01" db="EMBL/GenBank/DDBJ databases">
        <authorList>
            <consortium name="DOE Joint Genome Institute"/>
            <person name="Haridas S."/>
            <person name="Albert R."/>
            <person name="Binder M."/>
            <person name="Bloem J."/>
            <person name="Labutti K."/>
            <person name="Salamov A."/>
            <person name="Andreopoulos B."/>
            <person name="Baker S.E."/>
            <person name="Barry K."/>
            <person name="Bills G."/>
            <person name="Bluhm B.H."/>
            <person name="Cannon C."/>
            <person name="Castanera R."/>
            <person name="Culley D.E."/>
            <person name="Daum C."/>
            <person name="Ezra D."/>
            <person name="Gonzalez J.B."/>
            <person name="Henrissat B."/>
            <person name="Kuo A."/>
            <person name="Liang C."/>
            <person name="Lipzen A."/>
            <person name="Lutzoni F."/>
            <person name="Magnuson J."/>
            <person name="Mondo S."/>
            <person name="Nolan M."/>
            <person name="Ohm R."/>
            <person name="Pangilinan J."/>
            <person name="Park H.-J.H."/>
            <person name="Ramirez L."/>
            <person name="Alfaro M."/>
            <person name="Sun H."/>
            <person name="Tritt A."/>
            <person name="Yoshinaga Y."/>
            <person name="Zwiers L.-H.L."/>
            <person name="Turgeon B.G."/>
            <person name="Goodwin S.B."/>
            <person name="Spatafora J.W."/>
            <person name="Crous P.W."/>
            <person name="Grigoriev I.V."/>
        </authorList>
    </citation>
    <scope>NUCLEOTIDE SEQUENCE [LARGE SCALE GENOMIC DNA]</scope>
    <source>
        <strain evidence="1 2">CBS 611.86</strain>
    </source>
</reference>
<comment type="caution">
    <text evidence="1">The sequence shown here is derived from an EMBL/GenBank/DDBJ whole genome shotgun (WGS) entry which is preliminary data.</text>
</comment>
<evidence type="ECO:0000313" key="2">
    <source>
        <dbReference type="Proteomes" id="UP000481861"/>
    </source>
</evidence>
<evidence type="ECO:0000313" key="1">
    <source>
        <dbReference type="EMBL" id="KAF2878001.1"/>
    </source>
</evidence>